<feature type="region of interest" description="Disordered" evidence="1">
    <location>
        <begin position="202"/>
        <end position="244"/>
    </location>
</feature>
<feature type="compositionally biased region" description="Low complexity" evidence="1">
    <location>
        <begin position="705"/>
        <end position="730"/>
    </location>
</feature>
<keyword evidence="2" id="KW-0812">Transmembrane</keyword>
<feature type="compositionally biased region" description="Basic and acidic residues" evidence="1">
    <location>
        <begin position="75"/>
        <end position="85"/>
    </location>
</feature>
<feature type="compositionally biased region" description="Basic and acidic residues" evidence="1">
    <location>
        <begin position="425"/>
        <end position="435"/>
    </location>
</feature>
<dbReference type="RefSeq" id="XP_018006812.2">
    <property type="nucleotide sequence ID" value="XM_018151323.2"/>
</dbReference>
<name>A0A8B7MZ06_HYAAZ</name>
<dbReference type="GeneID" id="108664660"/>
<gene>
    <name evidence="4" type="primary">LOC108664660</name>
</gene>
<evidence type="ECO:0000313" key="3">
    <source>
        <dbReference type="Proteomes" id="UP000694843"/>
    </source>
</evidence>
<feature type="compositionally biased region" description="Basic and acidic residues" evidence="1">
    <location>
        <begin position="479"/>
        <end position="501"/>
    </location>
</feature>
<feature type="transmembrane region" description="Helical" evidence="2">
    <location>
        <begin position="41"/>
        <end position="64"/>
    </location>
</feature>
<feature type="region of interest" description="Disordered" evidence="1">
    <location>
        <begin position="522"/>
        <end position="670"/>
    </location>
</feature>
<keyword evidence="3" id="KW-1185">Reference proteome</keyword>
<feature type="region of interest" description="Disordered" evidence="1">
    <location>
        <begin position="258"/>
        <end position="502"/>
    </location>
</feature>
<feature type="compositionally biased region" description="Low complexity" evidence="1">
    <location>
        <begin position="619"/>
        <end position="656"/>
    </location>
</feature>
<accession>A0A8B7MZ06</accession>
<reference evidence="4" key="1">
    <citation type="submission" date="2025-08" db="UniProtKB">
        <authorList>
            <consortium name="RefSeq"/>
        </authorList>
    </citation>
    <scope>IDENTIFICATION</scope>
    <source>
        <tissue evidence="4">Whole organism</tissue>
    </source>
</reference>
<keyword evidence="2" id="KW-0472">Membrane</keyword>
<dbReference type="KEGG" id="hazt:108664660"/>
<feature type="compositionally biased region" description="Basic and acidic residues" evidence="1">
    <location>
        <begin position="859"/>
        <end position="874"/>
    </location>
</feature>
<feature type="compositionally biased region" description="Low complexity" evidence="1">
    <location>
        <begin position="340"/>
        <end position="357"/>
    </location>
</feature>
<dbReference type="Proteomes" id="UP000694843">
    <property type="component" value="Unplaced"/>
</dbReference>
<feature type="region of interest" description="Disordered" evidence="1">
    <location>
        <begin position="693"/>
        <end position="736"/>
    </location>
</feature>
<organism evidence="3 4">
    <name type="scientific">Hyalella azteca</name>
    <name type="common">Amphipod</name>
    <dbReference type="NCBI Taxonomy" id="294128"/>
    <lineage>
        <taxon>Eukaryota</taxon>
        <taxon>Metazoa</taxon>
        <taxon>Ecdysozoa</taxon>
        <taxon>Arthropoda</taxon>
        <taxon>Crustacea</taxon>
        <taxon>Multicrustacea</taxon>
        <taxon>Malacostraca</taxon>
        <taxon>Eumalacostraca</taxon>
        <taxon>Peracarida</taxon>
        <taxon>Amphipoda</taxon>
        <taxon>Senticaudata</taxon>
        <taxon>Talitrida</taxon>
        <taxon>Talitroidea</taxon>
        <taxon>Hyalellidae</taxon>
        <taxon>Hyalella</taxon>
    </lineage>
</organism>
<keyword evidence="2" id="KW-1133">Transmembrane helix</keyword>
<feature type="region of interest" description="Disordered" evidence="1">
    <location>
        <begin position="75"/>
        <end position="150"/>
    </location>
</feature>
<proteinExistence type="predicted"/>
<evidence type="ECO:0000256" key="2">
    <source>
        <dbReference type="SAM" id="Phobius"/>
    </source>
</evidence>
<feature type="region of interest" description="Disordered" evidence="1">
    <location>
        <begin position="832"/>
        <end position="900"/>
    </location>
</feature>
<feature type="compositionally biased region" description="Low complexity" evidence="1">
    <location>
        <begin position="290"/>
        <end position="328"/>
    </location>
</feature>
<dbReference type="AlphaFoldDB" id="A0A8B7MZ06"/>
<dbReference type="OrthoDB" id="10614437at2759"/>
<sequence length="900" mass="98063">MLSKRIPKAKAARLACYQRNPGQIKEARVAQLQHEGLSQHYIIAAIILATLLPLMCIGASAFLARRLWAKGRDVEAGGGVKREDTAQTSVKSRTGGDSAGPASRKSSRASKGERDAPSSKDQLIQQDSSLAGSPTEETVEILEDSPDDLEIDTAAEDDVDRDSETEITAKNGISVSVRRASIMPPDPDGPLNAIRTTAEVESVGSSKRLAAPTRIRKSQSLRVSTPEEGDLGVGGRNAVLRPSRSYPRWAEVASAVLEPSFNASSRAGNYRVTPASPRPRRTYQRSNSVQHQPQPQLHRQQSTQHYPSSASHTSNHHQTQQHQVQLHSSSHRSQYRRSDLQQQQQQRQQQFRSQSMRQRGRELETGRPSMRNDASGNDFETDHNRLLPSPHSPQRNRLRRSLSPQPRSHSMRDPHRTGSVMARRSSPDDGRRESSHGIPPATDRDRLSAEDARKGSFKLLLPSPRPSHRALSPSPRSRSMRDHHRDGRDGSRSRRNSHEEGNAAVTGIVGSELHGATLKLLLPSPISPRPGDRAPSPQMRSHSVRHKPDGSSSSSRQRRFSQDEAVNPLKLTLPSPRASHRSPSPNPQVQASSSLSHGSPLHSSHSPSHTTPMTPPQTPTSLSPPSAAHHVSARHPSPLQLQPQQLLQHQQHLPPHQASPMSPRLKGPGDPFIIGDMMMVNDVIIPPPVMDMATTSVSTPPPGTPTTQDFPPHTSRLSASPVVSPSQSSSFGPDHSMDSLDSKSFAYGNQNLFLGSPYGYSPEYAGFQGLDDSTVALWRQSRASTSATAGEAKAVARTLERKMSLSGAADLGGFDHPSIAVTAVMRNSRGQLNKQSSLPLGPRGPQNRSRVTGRFHSSLRHDPTTPGRLFDHHGATSPFPRRASTRDRSGSGSRASHGQQ</sequence>
<evidence type="ECO:0000256" key="1">
    <source>
        <dbReference type="SAM" id="MobiDB-lite"/>
    </source>
</evidence>
<feature type="compositionally biased region" description="Polar residues" evidence="1">
    <location>
        <begin position="890"/>
        <end position="900"/>
    </location>
</feature>
<feature type="compositionally biased region" description="Basic and acidic residues" evidence="1">
    <location>
        <begin position="442"/>
        <end position="454"/>
    </location>
</feature>
<feature type="compositionally biased region" description="Acidic residues" evidence="1">
    <location>
        <begin position="137"/>
        <end position="150"/>
    </location>
</feature>
<feature type="compositionally biased region" description="Low complexity" evidence="1">
    <location>
        <begin position="591"/>
        <end position="612"/>
    </location>
</feature>
<protein>
    <submittedName>
        <fullName evidence="4">Serine/arginine repetitive matrix protein 2</fullName>
    </submittedName>
</protein>
<feature type="compositionally biased region" description="Low complexity" evidence="1">
    <location>
        <begin position="574"/>
        <end position="583"/>
    </location>
</feature>
<feature type="compositionally biased region" description="Polar residues" evidence="1">
    <location>
        <begin position="119"/>
        <end position="136"/>
    </location>
</feature>
<evidence type="ECO:0000313" key="4">
    <source>
        <dbReference type="RefSeq" id="XP_018006812.2"/>
    </source>
</evidence>